<proteinExistence type="predicted"/>
<dbReference type="RefSeq" id="WP_011311879.1">
    <property type="nucleotide sequence ID" value="NC_007404.1"/>
</dbReference>
<dbReference type="EMBL" id="CP000116">
    <property type="protein sequence ID" value="AAZ97320.1"/>
    <property type="molecule type" value="Genomic_DNA"/>
</dbReference>
<feature type="domain" description="BON" evidence="1">
    <location>
        <begin position="176"/>
        <end position="245"/>
    </location>
</feature>
<evidence type="ECO:0000313" key="3">
    <source>
        <dbReference type="Proteomes" id="UP000008291"/>
    </source>
</evidence>
<reference evidence="2 3" key="1">
    <citation type="journal article" date="2006" name="J. Bacteriol.">
        <title>The genome sequence of the obligately chemolithoautotrophic, facultatively anaerobic bacterium Thiobacillus denitrificans.</title>
        <authorList>
            <person name="Beller H.R."/>
            <person name="Chain P.S."/>
            <person name="Letain T.E."/>
            <person name="Chakicherla A."/>
            <person name="Larimer F.W."/>
            <person name="Richardson P.M."/>
            <person name="Coleman M.A."/>
            <person name="Wood A.P."/>
            <person name="Kelly D.P."/>
        </authorList>
    </citation>
    <scope>NUCLEOTIDE SEQUENCE [LARGE SCALE GENOMIC DNA]</scope>
    <source>
        <strain evidence="2 3">ATCC 25259</strain>
    </source>
</reference>
<dbReference type="Proteomes" id="UP000008291">
    <property type="component" value="Chromosome"/>
</dbReference>
<dbReference type="PROSITE" id="PS50914">
    <property type="entry name" value="BON"/>
    <property type="match status" value="2"/>
</dbReference>
<evidence type="ECO:0000259" key="1">
    <source>
        <dbReference type="PROSITE" id="PS50914"/>
    </source>
</evidence>
<name>Q3SJ50_THIDA</name>
<evidence type="ECO:0000313" key="2">
    <source>
        <dbReference type="EMBL" id="AAZ97320.1"/>
    </source>
</evidence>
<dbReference type="Pfam" id="PF04972">
    <property type="entry name" value="BON"/>
    <property type="match status" value="2"/>
</dbReference>
<sequence>MKNGNAVLKTVRAALERDPRINLHVWPLQLELTDDHALVVQGEVQNIAAKKRALEVAGAMPEVLGIVDRVQVAPAEHKGDGEILEVLIRLLLDSGEFKSCTLRAIKKGQDVVVQSAEGADYPGGTLRVWVDDGVITLDGSLISLSHKRMAGVLAWWVPGCRDVRNLLEVEPPEQDNDGEISEALALVLELDPMISRPHQIRVGIRDKVVTLQGAVGTETEKDRAEQDAWSMFNVGTVVNQLTVSR</sequence>
<dbReference type="InterPro" id="IPR051686">
    <property type="entry name" value="Lipoprotein_DolP"/>
</dbReference>
<dbReference type="HOGENOM" id="CLU_082070_1_0_4"/>
<dbReference type="STRING" id="292415.Tbd_1367"/>
<dbReference type="AlphaFoldDB" id="Q3SJ50"/>
<dbReference type="Gene3D" id="3.30.1340.30">
    <property type="match status" value="2"/>
</dbReference>
<keyword evidence="2" id="KW-0449">Lipoprotein</keyword>
<protein>
    <submittedName>
        <fullName evidence="2">Periplasmic or secreted lipoprotein</fullName>
    </submittedName>
</protein>
<dbReference type="InterPro" id="IPR007055">
    <property type="entry name" value="BON_dom"/>
</dbReference>
<dbReference type="eggNOG" id="COG2823">
    <property type="taxonomic scope" value="Bacteria"/>
</dbReference>
<keyword evidence="3" id="KW-1185">Reference proteome</keyword>
<dbReference type="KEGG" id="tbd:Tbd_1367"/>
<gene>
    <name evidence="2" type="ordered locus">Tbd_1367</name>
</gene>
<dbReference type="OrthoDB" id="870892at2"/>
<dbReference type="PANTHER" id="PTHR34606">
    <property type="entry name" value="BON DOMAIN-CONTAINING PROTEIN"/>
    <property type="match status" value="1"/>
</dbReference>
<feature type="domain" description="BON" evidence="1">
    <location>
        <begin position="3"/>
        <end position="74"/>
    </location>
</feature>
<dbReference type="PANTHER" id="PTHR34606:SF4">
    <property type="entry name" value="OUTER MEMBRANE LIPOPROTEIN DOLP"/>
    <property type="match status" value="1"/>
</dbReference>
<organism evidence="2 3">
    <name type="scientific">Thiobacillus denitrificans (strain ATCC 25259 / T1)</name>
    <dbReference type="NCBI Taxonomy" id="292415"/>
    <lineage>
        <taxon>Bacteria</taxon>
        <taxon>Pseudomonadati</taxon>
        <taxon>Pseudomonadota</taxon>
        <taxon>Betaproteobacteria</taxon>
        <taxon>Nitrosomonadales</taxon>
        <taxon>Thiobacillaceae</taxon>
        <taxon>Thiobacillus</taxon>
    </lineage>
</organism>
<accession>Q3SJ50</accession>